<evidence type="ECO:0000313" key="1">
    <source>
        <dbReference type="EMBL" id="GAG34792.1"/>
    </source>
</evidence>
<reference evidence="1" key="1">
    <citation type="journal article" date="2014" name="Front. Microbiol.">
        <title>High frequency of phylogenetically diverse reductive dehalogenase-homologous genes in deep subseafloor sedimentary metagenomes.</title>
        <authorList>
            <person name="Kawai M."/>
            <person name="Futagami T."/>
            <person name="Toyoda A."/>
            <person name="Takaki Y."/>
            <person name="Nishi S."/>
            <person name="Hori S."/>
            <person name="Arai W."/>
            <person name="Tsubouchi T."/>
            <person name="Morono Y."/>
            <person name="Uchiyama I."/>
            <person name="Ito T."/>
            <person name="Fujiyama A."/>
            <person name="Inagaki F."/>
            <person name="Takami H."/>
        </authorList>
    </citation>
    <scope>NUCLEOTIDE SEQUENCE</scope>
    <source>
        <strain evidence="1">Expedition CK06-06</strain>
    </source>
</reference>
<sequence>VAREPFFSKFRKMCKQLYKEFREDSNNLSEDVEEIVNPLLKHCTKEDIKTILDIIPWQKFSSSMIPNVINNIETQIRKGNVLDITEIIQKIHTLIFSDFKKELDKIIKKCLNEKDAEFIGKKYEFLLSQLLKLAKERSFEEYRQKLGNFEEGVDQYLLEYISDMIDRNIYIIDINTGMPYKEAISKNIYKNRKTILILYNHQAGHYESLGRITNHEESSTIQRVFDFNDELIIKIHQHLN</sequence>
<dbReference type="Gene3D" id="3.90.70.80">
    <property type="match status" value="1"/>
</dbReference>
<dbReference type="AlphaFoldDB" id="X0XH92"/>
<feature type="non-terminal residue" evidence="1">
    <location>
        <position position="1"/>
    </location>
</feature>
<gene>
    <name evidence="1" type="ORF">S01H1_63339</name>
</gene>
<comment type="caution">
    <text evidence="1">The sequence shown here is derived from an EMBL/GenBank/DDBJ whole genome shotgun (WGS) entry which is preliminary data.</text>
</comment>
<organism evidence="1">
    <name type="scientific">marine sediment metagenome</name>
    <dbReference type="NCBI Taxonomy" id="412755"/>
    <lineage>
        <taxon>unclassified sequences</taxon>
        <taxon>metagenomes</taxon>
        <taxon>ecological metagenomes</taxon>
    </lineage>
</organism>
<dbReference type="EMBL" id="BARS01041673">
    <property type="protein sequence ID" value="GAG34792.1"/>
    <property type="molecule type" value="Genomic_DNA"/>
</dbReference>
<dbReference type="CDD" id="cd22744">
    <property type="entry name" value="OTU"/>
    <property type="match status" value="1"/>
</dbReference>
<proteinExistence type="predicted"/>
<accession>X0XH92</accession>
<protein>
    <recommendedName>
        <fullName evidence="2">OTU domain-containing protein</fullName>
    </recommendedName>
</protein>
<evidence type="ECO:0008006" key="2">
    <source>
        <dbReference type="Google" id="ProtNLM"/>
    </source>
</evidence>
<name>X0XH92_9ZZZZ</name>